<evidence type="ECO:0000259" key="10">
    <source>
        <dbReference type="Pfam" id="PF02878"/>
    </source>
</evidence>
<evidence type="ECO:0000256" key="8">
    <source>
        <dbReference type="ARBA" id="ARBA00023235"/>
    </source>
</evidence>
<feature type="domain" description="Alpha-D-phosphohexomutase alpha/beta/alpha" evidence="11">
    <location>
        <begin position="184"/>
        <end position="286"/>
    </location>
</feature>
<dbReference type="PRINTS" id="PR00509">
    <property type="entry name" value="PGMPMM"/>
</dbReference>
<evidence type="ECO:0000256" key="1">
    <source>
        <dbReference type="ARBA" id="ARBA00000443"/>
    </source>
</evidence>
<evidence type="ECO:0000256" key="2">
    <source>
        <dbReference type="ARBA" id="ARBA00001946"/>
    </source>
</evidence>
<dbReference type="InterPro" id="IPR005844">
    <property type="entry name" value="A-D-PHexomutase_a/b/a-I"/>
</dbReference>
<dbReference type="Proteomes" id="UP001596152">
    <property type="component" value="Unassembled WGS sequence"/>
</dbReference>
<gene>
    <name evidence="13" type="ORF">ACFPIE_16620</name>
</gene>
<dbReference type="InterPro" id="IPR045244">
    <property type="entry name" value="PGM"/>
</dbReference>
<keyword evidence="14" id="KW-1185">Reference proteome</keyword>
<feature type="domain" description="Alpha-D-phosphohexomutase alpha/beta/alpha" evidence="12">
    <location>
        <begin position="295"/>
        <end position="408"/>
    </location>
</feature>
<evidence type="ECO:0000259" key="11">
    <source>
        <dbReference type="Pfam" id="PF02879"/>
    </source>
</evidence>
<dbReference type="Gene3D" id="3.30.310.50">
    <property type="entry name" value="Alpha-D-phosphohexomutase, C-terminal domain"/>
    <property type="match status" value="1"/>
</dbReference>
<feature type="domain" description="Alpha-D-phosphohexomutase alpha/beta/alpha" evidence="10">
    <location>
        <begin position="14"/>
        <end position="151"/>
    </location>
</feature>
<protein>
    <recommendedName>
        <fullName evidence="4">phosphoglucomutase (alpha-D-glucose-1,6-bisphosphate-dependent)</fullName>
        <ecNumber evidence="4">5.4.2.2</ecNumber>
    </recommendedName>
</protein>
<dbReference type="InterPro" id="IPR005841">
    <property type="entry name" value="Alpha-D-phosphohexomutase_SF"/>
</dbReference>
<sequence>MSIETRAFTPFQDQKPGTSGLRKRTSEFRRPHYLESFVQAVFLADPPPPGATLVVGGDGRFFSPEAAEITARIALANGYARVVIGQDALFSTPAVSEAIRRLGAWGGVILSASHNAGGPDGDFGVKYNTRTGGPAPQAMGDRIHEITQSLDRYSLVEGLPLDLSRLGARALGSGGVEIVDPVGPYLDLLETLFDFDAIRGLFQGGFRFAFDAMNAVTGPYAVELFERRLGAPAGTVLRGEPLPDFGGEPPDPHLDHLHHLTTRMWSSHPLDLAAASDGDGDRNMILAPGRMVSPGDSLAVIAANADCLPAFADRLPITAARSMPTSRALDRVSQANGTPRVETPTGWKWFATLLEAGRIQLCGEESFGTGSDHVREKDGLWAVLCWLNILAARRQSAEALLKAHWETFGRDHYQRLDVDGLDPAQAEAMITALAATDAETLRARDPSVESVTVLDYVDPVSGDRMADAGVRISLSDDARITYRLSGTGSSGAALRVYIERYAPPGRALHADPVQLLAPLAATALTLVDLARFTGRTGPTSIS</sequence>
<comment type="similarity">
    <text evidence="3">Belongs to the phosphohexose mutase family.</text>
</comment>
<dbReference type="Pfam" id="PF02878">
    <property type="entry name" value="PGM_PMM_I"/>
    <property type="match status" value="1"/>
</dbReference>
<evidence type="ECO:0000256" key="4">
    <source>
        <dbReference type="ARBA" id="ARBA00012728"/>
    </source>
</evidence>
<dbReference type="SUPFAM" id="SSF55957">
    <property type="entry name" value="Phosphoglucomutase, C-terminal domain"/>
    <property type="match status" value="1"/>
</dbReference>
<keyword evidence="7" id="KW-0460">Magnesium</keyword>
<dbReference type="EMBL" id="JBHSLF010000050">
    <property type="protein sequence ID" value="MFC5345541.1"/>
    <property type="molecule type" value="Genomic_DNA"/>
</dbReference>
<organism evidence="13 14">
    <name type="scientific">Brevundimonas staleyi</name>
    <dbReference type="NCBI Taxonomy" id="74326"/>
    <lineage>
        <taxon>Bacteria</taxon>
        <taxon>Pseudomonadati</taxon>
        <taxon>Pseudomonadota</taxon>
        <taxon>Alphaproteobacteria</taxon>
        <taxon>Caulobacterales</taxon>
        <taxon>Caulobacteraceae</taxon>
        <taxon>Brevundimonas</taxon>
    </lineage>
</organism>
<evidence type="ECO:0000259" key="12">
    <source>
        <dbReference type="Pfam" id="PF02880"/>
    </source>
</evidence>
<feature type="region of interest" description="Disordered" evidence="9">
    <location>
        <begin position="1"/>
        <end position="25"/>
    </location>
</feature>
<evidence type="ECO:0000313" key="14">
    <source>
        <dbReference type="Proteomes" id="UP001596152"/>
    </source>
</evidence>
<dbReference type="InterPro" id="IPR005845">
    <property type="entry name" value="A-D-PHexomutase_a/b/a-II"/>
</dbReference>
<dbReference type="EC" id="5.4.2.2" evidence="4"/>
<keyword evidence="8 13" id="KW-0413">Isomerase</keyword>
<dbReference type="RefSeq" id="WP_374036530.1">
    <property type="nucleotide sequence ID" value="NZ_CP169082.1"/>
</dbReference>
<accession>A0ABW0FWL5</accession>
<evidence type="ECO:0000313" key="13">
    <source>
        <dbReference type="EMBL" id="MFC5345541.1"/>
    </source>
</evidence>
<dbReference type="Pfam" id="PF24947">
    <property type="entry name" value="PGM1_C_vert_fung"/>
    <property type="match status" value="1"/>
</dbReference>
<dbReference type="PANTHER" id="PTHR22573">
    <property type="entry name" value="PHOSPHOHEXOMUTASE FAMILY MEMBER"/>
    <property type="match status" value="1"/>
</dbReference>
<reference evidence="14" key="1">
    <citation type="journal article" date="2019" name="Int. J. Syst. Evol. Microbiol.">
        <title>The Global Catalogue of Microorganisms (GCM) 10K type strain sequencing project: providing services to taxonomists for standard genome sequencing and annotation.</title>
        <authorList>
            <consortium name="The Broad Institute Genomics Platform"/>
            <consortium name="The Broad Institute Genome Sequencing Center for Infectious Disease"/>
            <person name="Wu L."/>
            <person name="Ma J."/>
        </authorList>
    </citation>
    <scope>NUCLEOTIDE SEQUENCE [LARGE SCALE GENOMIC DNA]</scope>
    <source>
        <strain evidence="14">JCM 12125</strain>
    </source>
</reference>
<dbReference type="PANTHER" id="PTHR22573:SF2">
    <property type="entry name" value="PHOSPHOGLUCOMUTASE"/>
    <property type="match status" value="1"/>
</dbReference>
<keyword evidence="6" id="KW-0479">Metal-binding</keyword>
<dbReference type="SUPFAM" id="SSF53738">
    <property type="entry name" value="Phosphoglucomutase, first 3 domains"/>
    <property type="match status" value="3"/>
</dbReference>
<dbReference type="InterPro" id="IPR016055">
    <property type="entry name" value="A-D-PHexomutase_a/b/a-I/II/III"/>
</dbReference>
<dbReference type="NCBIfam" id="NF005737">
    <property type="entry name" value="PRK07564.1-1"/>
    <property type="match status" value="1"/>
</dbReference>
<name>A0ABW0FWL5_9CAUL</name>
<evidence type="ECO:0000256" key="3">
    <source>
        <dbReference type="ARBA" id="ARBA00010231"/>
    </source>
</evidence>
<dbReference type="Pfam" id="PF02879">
    <property type="entry name" value="PGM_PMM_II"/>
    <property type="match status" value="1"/>
</dbReference>
<comment type="caution">
    <text evidence="13">The sequence shown here is derived from an EMBL/GenBank/DDBJ whole genome shotgun (WGS) entry which is preliminary data.</text>
</comment>
<dbReference type="GO" id="GO:0004614">
    <property type="term" value="F:phosphoglucomutase activity"/>
    <property type="evidence" value="ECO:0007669"/>
    <property type="project" value="UniProtKB-EC"/>
</dbReference>
<proteinExistence type="inferred from homology"/>
<evidence type="ECO:0000256" key="9">
    <source>
        <dbReference type="SAM" id="MobiDB-lite"/>
    </source>
</evidence>
<dbReference type="Gene3D" id="3.40.120.10">
    <property type="entry name" value="Alpha-D-Glucose-1,6-Bisphosphate, subunit A, domain 3"/>
    <property type="match status" value="3"/>
</dbReference>
<evidence type="ECO:0000256" key="5">
    <source>
        <dbReference type="ARBA" id="ARBA00022553"/>
    </source>
</evidence>
<keyword evidence="5" id="KW-0597">Phosphoprotein</keyword>
<dbReference type="Pfam" id="PF02880">
    <property type="entry name" value="PGM_PMM_III"/>
    <property type="match status" value="1"/>
</dbReference>
<evidence type="ECO:0000256" key="7">
    <source>
        <dbReference type="ARBA" id="ARBA00022842"/>
    </source>
</evidence>
<dbReference type="InterPro" id="IPR005846">
    <property type="entry name" value="A-D-PHexomutase_a/b/a-III"/>
</dbReference>
<comment type="cofactor">
    <cofactor evidence="2">
        <name>Mg(2+)</name>
        <dbReference type="ChEBI" id="CHEBI:18420"/>
    </cofactor>
</comment>
<dbReference type="InterPro" id="IPR036900">
    <property type="entry name" value="A-D-PHexomutase_C_sf"/>
</dbReference>
<comment type="catalytic activity">
    <reaction evidence="1">
        <text>alpha-D-glucose 1-phosphate = alpha-D-glucose 6-phosphate</text>
        <dbReference type="Rhea" id="RHEA:23536"/>
        <dbReference type="ChEBI" id="CHEBI:58225"/>
        <dbReference type="ChEBI" id="CHEBI:58601"/>
        <dbReference type="EC" id="5.4.2.2"/>
    </reaction>
</comment>
<evidence type="ECO:0000256" key="6">
    <source>
        <dbReference type="ARBA" id="ARBA00022723"/>
    </source>
</evidence>